<proteinExistence type="predicted"/>
<organism evidence="1 2">
    <name type="scientific">Cichorium intybus</name>
    <name type="common">Chicory</name>
    <dbReference type="NCBI Taxonomy" id="13427"/>
    <lineage>
        <taxon>Eukaryota</taxon>
        <taxon>Viridiplantae</taxon>
        <taxon>Streptophyta</taxon>
        <taxon>Embryophyta</taxon>
        <taxon>Tracheophyta</taxon>
        <taxon>Spermatophyta</taxon>
        <taxon>Magnoliopsida</taxon>
        <taxon>eudicotyledons</taxon>
        <taxon>Gunneridae</taxon>
        <taxon>Pentapetalae</taxon>
        <taxon>asterids</taxon>
        <taxon>campanulids</taxon>
        <taxon>Asterales</taxon>
        <taxon>Asteraceae</taxon>
        <taxon>Cichorioideae</taxon>
        <taxon>Cichorieae</taxon>
        <taxon>Cichoriinae</taxon>
        <taxon>Cichorium</taxon>
    </lineage>
</organism>
<name>A0ACB9GC18_CICIN</name>
<reference evidence="2" key="1">
    <citation type="journal article" date="2022" name="Mol. Ecol. Resour.">
        <title>The genomes of chicory, endive, great burdock and yacon provide insights into Asteraceae palaeo-polyploidization history and plant inulin production.</title>
        <authorList>
            <person name="Fan W."/>
            <person name="Wang S."/>
            <person name="Wang H."/>
            <person name="Wang A."/>
            <person name="Jiang F."/>
            <person name="Liu H."/>
            <person name="Zhao H."/>
            <person name="Xu D."/>
            <person name="Zhang Y."/>
        </authorList>
    </citation>
    <scope>NUCLEOTIDE SEQUENCE [LARGE SCALE GENOMIC DNA]</scope>
    <source>
        <strain evidence="2">cv. Punajuju</strain>
    </source>
</reference>
<dbReference type="EMBL" id="CM042010">
    <property type="protein sequence ID" value="KAI3781012.1"/>
    <property type="molecule type" value="Genomic_DNA"/>
</dbReference>
<sequence>MISPMKLASIKRKWQNLAAVRRKRMAVPRAADSGGCAAFSDKGCFVVYTSDEIRFVVPLDYLKNDIFQELLKMAVEEYGSQNDGPIRLPFKANFMQYTVSLIERQIGKDLEQELLTTISSWRCLSSSNVQLQIHPLFLVD</sequence>
<protein>
    <submittedName>
        <fullName evidence="1">Uncharacterized protein</fullName>
    </submittedName>
</protein>
<evidence type="ECO:0000313" key="1">
    <source>
        <dbReference type="EMBL" id="KAI3781012.1"/>
    </source>
</evidence>
<accession>A0ACB9GC18</accession>
<comment type="caution">
    <text evidence="1">The sequence shown here is derived from an EMBL/GenBank/DDBJ whole genome shotgun (WGS) entry which is preliminary data.</text>
</comment>
<gene>
    <name evidence="1" type="ORF">L2E82_11011</name>
</gene>
<keyword evidence="2" id="KW-1185">Reference proteome</keyword>
<evidence type="ECO:0000313" key="2">
    <source>
        <dbReference type="Proteomes" id="UP001055811"/>
    </source>
</evidence>
<reference evidence="1 2" key="2">
    <citation type="journal article" date="2022" name="Mol. Ecol. Resour.">
        <title>The genomes of chicory, endive, great burdock and yacon provide insights into Asteraceae paleo-polyploidization history and plant inulin production.</title>
        <authorList>
            <person name="Fan W."/>
            <person name="Wang S."/>
            <person name="Wang H."/>
            <person name="Wang A."/>
            <person name="Jiang F."/>
            <person name="Liu H."/>
            <person name="Zhao H."/>
            <person name="Xu D."/>
            <person name="Zhang Y."/>
        </authorList>
    </citation>
    <scope>NUCLEOTIDE SEQUENCE [LARGE SCALE GENOMIC DNA]</scope>
    <source>
        <strain evidence="2">cv. Punajuju</strain>
        <tissue evidence="1">Leaves</tissue>
    </source>
</reference>
<dbReference type="Proteomes" id="UP001055811">
    <property type="component" value="Linkage Group LG02"/>
</dbReference>